<feature type="region of interest" description="Disordered" evidence="1">
    <location>
        <begin position="1"/>
        <end position="21"/>
    </location>
</feature>
<dbReference type="Proteomes" id="UP000594454">
    <property type="component" value="Chromosome 1"/>
</dbReference>
<dbReference type="AlphaFoldDB" id="A0A7R8UF15"/>
<proteinExistence type="predicted"/>
<reference evidence="2 3" key="1">
    <citation type="submission" date="2020-11" db="EMBL/GenBank/DDBJ databases">
        <authorList>
            <person name="Wallbank WR R."/>
            <person name="Pardo Diaz C."/>
            <person name="Kozak K."/>
            <person name="Martin S."/>
            <person name="Jiggins C."/>
            <person name="Moest M."/>
            <person name="Warren A I."/>
            <person name="Generalovic N T."/>
            <person name="Byers J.R.P. K."/>
            <person name="Montejo-Kovacevich G."/>
            <person name="Yen C E."/>
        </authorList>
    </citation>
    <scope>NUCLEOTIDE SEQUENCE [LARGE SCALE GENOMIC DNA]</scope>
</reference>
<accession>A0A7R8UF15</accession>
<dbReference type="OrthoDB" id="10623079at2759"/>
<evidence type="ECO:0000313" key="2">
    <source>
        <dbReference type="EMBL" id="CAD7079354.1"/>
    </source>
</evidence>
<keyword evidence="3" id="KW-1185">Reference proteome</keyword>
<organism evidence="2 3">
    <name type="scientific">Hermetia illucens</name>
    <name type="common">Black soldier fly</name>
    <dbReference type="NCBI Taxonomy" id="343691"/>
    <lineage>
        <taxon>Eukaryota</taxon>
        <taxon>Metazoa</taxon>
        <taxon>Ecdysozoa</taxon>
        <taxon>Arthropoda</taxon>
        <taxon>Hexapoda</taxon>
        <taxon>Insecta</taxon>
        <taxon>Pterygota</taxon>
        <taxon>Neoptera</taxon>
        <taxon>Endopterygota</taxon>
        <taxon>Diptera</taxon>
        <taxon>Brachycera</taxon>
        <taxon>Stratiomyomorpha</taxon>
        <taxon>Stratiomyidae</taxon>
        <taxon>Hermetiinae</taxon>
        <taxon>Hermetia</taxon>
    </lineage>
</organism>
<protein>
    <submittedName>
        <fullName evidence="2">Uncharacterized protein</fullName>
    </submittedName>
</protein>
<gene>
    <name evidence="2" type="ORF">HERILL_LOCUS2574</name>
</gene>
<evidence type="ECO:0000313" key="3">
    <source>
        <dbReference type="Proteomes" id="UP000594454"/>
    </source>
</evidence>
<feature type="compositionally biased region" description="Basic and acidic residues" evidence="1">
    <location>
        <begin position="1"/>
        <end position="12"/>
    </location>
</feature>
<name>A0A7R8UF15_HERIL</name>
<dbReference type="EMBL" id="LR899009">
    <property type="protein sequence ID" value="CAD7079354.1"/>
    <property type="molecule type" value="Genomic_DNA"/>
</dbReference>
<sequence length="265" mass="30227">MAKEIDTAKKFQDPFPDDEEEYELKRSFSELNLFDDDPPSRTIPEEVSRNEVIIQNYIADNRKTGPNFQYSTKKFKDILNQNEHGENIAGRTPSREQSRLIHIDRNRLDSSSSELGLSTTNHRQLGNLFGTSSSPSISSSGFKSDFQTADQVDPMECSFNPTCFRLNSYRTPEDLIPLIKKLSGDRCFQDFFVSTIRGKQDMNSYQINVIDKETGATLGNIHITEEQFRKARADGCFDHFLSMFLLNPPDSSADLTQLADEKEKK</sequence>
<dbReference type="InParanoid" id="A0A7R8UF15"/>
<evidence type="ECO:0000256" key="1">
    <source>
        <dbReference type="SAM" id="MobiDB-lite"/>
    </source>
</evidence>